<accession>A0A1I2TTJ7</accession>
<dbReference type="InterPro" id="IPR021782">
    <property type="entry name" value="DUF3347"/>
</dbReference>
<reference evidence="4" key="1">
    <citation type="submission" date="2016-10" db="EMBL/GenBank/DDBJ databases">
        <authorList>
            <person name="Varghese N."/>
            <person name="Submissions S."/>
        </authorList>
    </citation>
    <scope>NUCLEOTIDE SEQUENCE [LARGE SCALE GENOMIC DNA]</scope>
    <source>
        <strain evidence="4">DSM 19315</strain>
    </source>
</reference>
<dbReference type="EMBL" id="FOPC01000006">
    <property type="protein sequence ID" value="SFG68265.1"/>
    <property type="molecule type" value="Genomic_DNA"/>
</dbReference>
<dbReference type="Proteomes" id="UP000199642">
    <property type="component" value="Unassembled WGS sequence"/>
</dbReference>
<organism evidence="3 4">
    <name type="scientific">Algoriphagus hitonicola</name>
    <dbReference type="NCBI Taxonomy" id="435880"/>
    <lineage>
        <taxon>Bacteria</taxon>
        <taxon>Pseudomonadati</taxon>
        <taxon>Bacteroidota</taxon>
        <taxon>Cytophagia</taxon>
        <taxon>Cytophagales</taxon>
        <taxon>Cyclobacteriaceae</taxon>
        <taxon>Algoriphagus</taxon>
    </lineage>
</organism>
<dbReference type="OrthoDB" id="5513217at2"/>
<dbReference type="PROSITE" id="PS51257">
    <property type="entry name" value="PROKAR_LIPOPROTEIN"/>
    <property type="match status" value="1"/>
</dbReference>
<gene>
    <name evidence="3" type="ORF">SAMN04487988_106207</name>
</gene>
<feature type="coiled-coil region" evidence="1">
    <location>
        <begin position="92"/>
        <end position="119"/>
    </location>
</feature>
<evidence type="ECO:0000256" key="1">
    <source>
        <dbReference type="SAM" id="Coils"/>
    </source>
</evidence>
<evidence type="ECO:0000313" key="4">
    <source>
        <dbReference type="Proteomes" id="UP000199642"/>
    </source>
</evidence>
<keyword evidence="4" id="KW-1185">Reference proteome</keyword>
<dbReference type="STRING" id="435880.SAMN04487988_106207"/>
<sequence>MKKSILYASIISFVFFSCGENSTTDQAKEETQTSDIPDSSNSISIAKTQATSSLIDSYLVVKDALVADNAPIVRSSTDELLHALENFDFDAVEDNSGELAKLQQEAIALSEKLKSEDIAIQRENFQDLSLVLVDFIKIAGADRTLYHQYCPMYKGNQGGMWLSANDEIKNPLFGSTMLNCGSVEETLSIN</sequence>
<evidence type="ECO:0000313" key="3">
    <source>
        <dbReference type="EMBL" id="SFG68265.1"/>
    </source>
</evidence>
<dbReference type="Pfam" id="PF11827">
    <property type="entry name" value="DUF3347"/>
    <property type="match status" value="1"/>
</dbReference>
<dbReference type="AlphaFoldDB" id="A0A1I2TTJ7"/>
<keyword evidence="1" id="KW-0175">Coiled coil</keyword>
<evidence type="ECO:0000259" key="2">
    <source>
        <dbReference type="Pfam" id="PF11827"/>
    </source>
</evidence>
<proteinExistence type="predicted"/>
<dbReference type="RefSeq" id="WP_092791327.1">
    <property type="nucleotide sequence ID" value="NZ_FOPC01000006.1"/>
</dbReference>
<feature type="domain" description="DUF3347" evidence="2">
    <location>
        <begin position="55"/>
        <end position="143"/>
    </location>
</feature>
<name>A0A1I2TTJ7_9BACT</name>
<protein>
    <recommendedName>
        <fullName evidence="2">DUF3347 domain-containing protein</fullName>
    </recommendedName>
</protein>